<name>A0A8H5A3L5_FUSOX</name>
<dbReference type="GO" id="GO:0006508">
    <property type="term" value="P:proteolysis"/>
    <property type="evidence" value="ECO:0007669"/>
    <property type="project" value="UniProtKB-KW"/>
</dbReference>
<dbReference type="PRINTS" id="PR00723">
    <property type="entry name" value="SUBTILISIN"/>
</dbReference>
<feature type="active site" description="Charge relay system" evidence="5 6">
    <location>
        <position position="500"/>
    </location>
</feature>
<evidence type="ECO:0000256" key="6">
    <source>
        <dbReference type="PROSITE-ProRule" id="PRU01240"/>
    </source>
</evidence>
<dbReference type="InterPro" id="IPR022398">
    <property type="entry name" value="Peptidase_S8_His-AS"/>
</dbReference>
<keyword evidence="2 6" id="KW-0645">Protease</keyword>
<dbReference type="Gene3D" id="2.60.120.380">
    <property type="match status" value="1"/>
</dbReference>
<dbReference type="InterPro" id="IPR023828">
    <property type="entry name" value="Peptidase_S8_Ser-AS"/>
</dbReference>
<evidence type="ECO:0000256" key="5">
    <source>
        <dbReference type="PIRSR" id="PIRSR615500-1"/>
    </source>
</evidence>
<dbReference type="InterPro" id="IPR036852">
    <property type="entry name" value="Peptidase_S8/S53_dom_sf"/>
</dbReference>
<dbReference type="Pfam" id="PF00082">
    <property type="entry name" value="Peptidase_S8"/>
    <property type="match status" value="1"/>
</dbReference>
<reference evidence="8" key="1">
    <citation type="submission" date="2020-02" db="EMBL/GenBank/DDBJ databases">
        <title>Identification and distribution of gene clusters putatively required for synthesis of sphingolipid metabolism inhibitors in phylogenetically diverse species of the filamentous fungus Fusarium.</title>
        <authorList>
            <person name="Kim H.-S."/>
            <person name="Busman M."/>
            <person name="Brown D.W."/>
            <person name="Divon H."/>
            <person name="Uhlig S."/>
            <person name="Proctor R.H."/>
        </authorList>
    </citation>
    <scope>NUCLEOTIDE SEQUENCE [LARGE SCALE GENOMIC DNA]</scope>
    <source>
        <strain evidence="8">NRRL 39464</strain>
    </source>
</reference>
<gene>
    <name evidence="8" type="ORF">FOXYS1_11235</name>
</gene>
<evidence type="ECO:0000256" key="3">
    <source>
        <dbReference type="ARBA" id="ARBA00022801"/>
    </source>
</evidence>
<evidence type="ECO:0000256" key="1">
    <source>
        <dbReference type="ARBA" id="ARBA00011073"/>
    </source>
</evidence>
<dbReference type="EMBL" id="JAAFOW010002072">
    <property type="protein sequence ID" value="KAF5258206.1"/>
    <property type="molecule type" value="Genomic_DNA"/>
</dbReference>
<organism evidence="8 9">
    <name type="scientific">Fusarium oxysporum</name>
    <name type="common">Fusarium vascular wilt</name>
    <dbReference type="NCBI Taxonomy" id="5507"/>
    <lineage>
        <taxon>Eukaryota</taxon>
        <taxon>Fungi</taxon>
        <taxon>Dikarya</taxon>
        <taxon>Ascomycota</taxon>
        <taxon>Pezizomycotina</taxon>
        <taxon>Sordariomycetes</taxon>
        <taxon>Hypocreomycetidae</taxon>
        <taxon>Hypocreales</taxon>
        <taxon>Nectriaceae</taxon>
        <taxon>Fusarium</taxon>
        <taxon>Fusarium oxysporum species complex</taxon>
    </lineage>
</organism>
<dbReference type="SUPFAM" id="SSF49785">
    <property type="entry name" value="Galactose-binding domain-like"/>
    <property type="match status" value="1"/>
</dbReference>
<comment type="caution">
    <text evidence="8">The sequence shown here is derived from an EMBL/GenBank/DDBJ whole genome shotgun (WGS) entry which is preliminary data.</text>
</comment>
<protein>
    <recommendedName>
        <fullName evidence="7">Peptidase S8/S53 domain-containing protein</fullName>
    </recommendedName>
</protein>
<accession>A0A8H5A3L5</accession>
<keyword evidence="4 6" id="KW-0720">Serine protease</keyword>
<dbReference type="PANTHER" id="PTHR43399">
    <property type="entry name" value="SUBTILISIN-RELATED"/>
    <property type="match status" value="1"/>
</dbReference>
<feature type="active site" description="Charge relay system" evidence="5 6">
    <location>
        <position position="273"/>
    </location>
</feature>
<evidence type="ECO:0000259" key="7">
    <source>
        <dbReference type="Pfam" id="PF00082"/>
    </source>
</evidence>
<dbReference type="InterPro" id="IPR000209">
    <property type="entry name" value="Peptidase_S8/S53_dom"/>
</dbReference>
<dbReference type="Proteomes" id="UP000558688">
    <property type="component" value="Unassembled WGS sequence"/>
</dbReference>
<dbReference type="PANTHER" id="PTHR43399:SF4">
    <property type="entry name" value="CELL WALL-ASSOCIATED PROTEASE"/>
    <property type="match status" value="1"/>
</dbReference>
<evidence type="ECO:0000313" key="9">
    <source>
        <dbReference type="Proteomes" id="UP000558688"/>
    </source>
</evidence>
<dbReference type="Gene3D" id="3.40.50.200">
    <property type="entry name" value="Peptidase S8/S53 domain"/>
    <property type="match status" value="1"/>
</dbReference>
<dbReference type="InterPro" id="IPR034058">
    <property type="entry name" value="TagA/B/C/D_pept_dom"/>
</dbReference>
<evidence type="ECO:0000313" key="8">
    <source>
        <dbReference type="EMBL" id="KAF5258206.1"/>
    </source>
</evidence>
<feature type="active site" description="Charge relay system" evidence="5 6">
    <location>
        <position position="225"/>
    </location>
</feature>
<dbReference type="InterPro" id="IPR051048">
    <property type="entry name" value="Peptidase_S8/S53_subtilisin"/>
</dbReference>
<dbReference type="InterPro" id="IPR015500">
    <property type="entry name" value="Peptidase_S8_subtilisin-rel"/>
</dbReference>
<dbReference type="SUPFAM" id="SSF52743">
    <property type="entry name" value="Subtilisin-like"/>
    <property type="match status" value="1"/>
</dbReference>
<dbReference type="AlphaFoldDB" id="A0A8H5A3L5"/>
<feature type="domain" description="Peptidase S8/S53" evidence="7">
    <location>
        <begin position="216"/>
        <end position="561"/>
    </location>
</feature>
<dbReference type="InterPro" id="IPR008979">
    <property type="entry name" value="Galactose-bd-like_sf"/>
</dbReference>
<comment type="similarity">
    <text evidence="1 6">Belongs to the peptidase S8 family.</text>
</comment>
<dbReference type="PROSITE" id="PS00138">
    <property type="entry name" value="SUBTILASE_SER"/>
    <property type="match status" value="1"/>
</dbReference>
<dbReference type="PROSITE" id="PS00137">
    <property type="entry name" value="SUBTILASE_HIS"/>
    <property type="match status" value="1"/>
</dbReference>
<sequence length="748" mass="80278">MTVITINGNTLDPEAPTLATFGLFQETAQDSNYILIQINSPLTKEIKEELAYRNVVILEKVSDDTYLCGYKPENLSEIRALSYVTYANIYQPYFVVDSHLKETSACSLPTSSDLPIPAPTSHPVTVDIEFQPDVTKTPELIENLAVAAHLDKSSLATEDHKARLSVQQRYLSDVAALDPVKSIHEIHPVKLHNNIARTVLGADKLIQVANGIPYEGEGQIVCVSDTGFDNGSVHSAHAAFKHRVKALYTLGRKDTLNADGTVAAGKASDPDGHGTHVCGSVLGDGTSATMGGPIQGTAPKARLVMQSLLDARGGLSGIPDDLRDLFRPPYMDHDVRIHTNSWGAHPKPWYQIKYDDSAKEIDSFVATHRDMVILFAAGNDGMDVMSKDGKIDLAQVMSQAAAKNCITVGASESHRPEQNRNYCMFGFPKQPVAFDNVASDVDGMAAFSSRGPTVEGRIKPDVVAPGTCILSTRSSALEVTDSGEWGTSDDNNYMFEGGTSMATPLVAGCCAILRETLVSNGTPDPSAALIKALLINGAVELAGQYNPTEAGKSPNYASGWGRVDVANSVVLPRPSITAVDGIKVTADGTAGFRDEIADEGLDTFEEYELTIPIQAPTASTQRTLGPGSVAAAFSPSPTLKVTLVWTDPPGEMLQNDLDLIVVAPDGATERHGNQGSKSFPCKTVKTRNEEALAIATRAYRNKPYDRKNNVEQVAWEGVLEGDVVVIVRGHNISSRGGQTFALAWKVNY</sequence>
<dbReference type="GO" id="GO:0004252">
    <property type="term" value="F:serine-type endopeptidase activity"/>
    <property type="evidence" value="ECO:0007669"/>
    <property type="project" value="UniProtKB-UniRule"/>
</dbReference>
<keyword evidence="3 6" id="KW-0378">Hydrolase</keyword>
<evidence type="ECO:0000256" key="4">
    <source>
        <dbReference type="ARBA" id="ARBA00022825"/>
    </source>
</evidence>
<dbReference type="CDD" id="cd04842">
    <property type="entry name" value="Peptidases_S8_Kp43_protease"/>
    <property type="match status" value="1"/>
</dbReference>
<evidence type="ECO:0000256" key="2">
    <source>
        <dbReference type="ARBA" id="ARBA00022670"/>
    </source>
</evidence>
<proteinExistence type="inferred from homology"/>
<dbReference type="PROSITE" id="PS51892">
    <property type="entry name" value="SUBTILASE"/>
    <property type="match status" value="1"/>
</dbReference>